<name>A0A8H7UI03_MORIS</name>
<sequence>MLYRQPIWQCETTGRSNLTYVQALESERKAKERVDDRFPEQLKACVLKRLQFRTERLETVVEDIYNYYVDRYLPGEVIHCRWDDGI</sequence>
<gene>
    <name evidence="3" type="ORF">INT43_007367</name>
</gene>
<dbReference type="GO" id="GO:0005634">
    <property type="term" value="C:nucleus"/>
    <property type="evidence" value="ECO:0007669"/>
    <property type="project" value="UniProtKB-SubCell"/>
</dbReference>
<comment type="caution">
    <text evidence="3">The sequence shown here is derived from an EMBL/GenBank/DDBJ whole genome shotgun (WGS) entry which is preliminary data.</text>
</comment>
<reference evidence="3" key="1">
    <citation type="submission" date="2020-12" db="EMBL/GenBank/DDBJ databases">
        <title>Metabolic potential, ecology and presence of endohyphal bacteria is reflected in genomic diversity of Mucoromycotina.</title>
        <authorList>
            <person name="Muszewska A."/>
            <person name="Okrasinska A."/>
            <person name="Steczkiewicz K."/>
            <person name="Drgas O."/>
            <person name="Orlowska M."/>
            <person name="Perlinska-Lenart U."/>
            <person name="Aleksandrzak-Piekarczyk T."/>
            <person name="Szatraj K."/>
            <person name="Zielenkiewicz U."/>
            <person name="Pilsyk S."/>
            <person name="Malc E."/>
            <person name="Mieczkowski P."/>
            <person name="Kruszewska J.S."/>
            <person name="Biernat P."/>
            <person name="Pawlowska J."/>
        </authorList>
    </citation>
    <scope>NUCLEOTIDE SEQUENCE</scope>
    <source>
        <strain evidence="3">WA0000067209</strain>
    </source>
</reference>
<keyword evidence="4" id="KW-1185">Reference proteome</keyword>
<dbReference type="EMBL" id="JAEPQZ010000004">
    <property type="protein sequence ID" value="KAG2182437.1"/>
    <property type="molecule type" value="Genomic_DNA"/>
</dbReference>
<proteinExistence type="predicted"/>
<dbReference type="PANTHER" id="PTHR32075">
    <property type="entry name" value="ISWI CHROMATIN-REMODELING COMPLEX SUBUNIT YPL216W-RELATED"/>
    <property type="match status" value="1"/>
</dbReference>
<dbReference type="GO" id="GO:0000781">
    <property type="term" value="C:chromosome, telomeric region"/>
    <property type="evidence" value="ECO:0007669"/>
    <property type="project" value="GOC"/>
</dbReference>
<protein>
    <recommendedName>
        <fullName evidence="2">WAC domain-containing protein</fullName>
    </recommendedName>
</protein>
<organism evidence="3 4">
    <name type="scientific">Mortierella isabellina</name>
    <name type="common">Filamentous fungus</name>
    <name type="synonym">Umbelopsis isabellina</name>
    <dbReference type="NCBI Taxonomy" id="91625"/>
    <lineage>
        <taxon>Eukaryota</taxon>
        <taxon>Fungi</taxon>
        <taxon>Fungi incertae sedis</taxon>
        <taxon>Mucoromycota</taxon>
        <taxon>Mucoromycotina</taxon>
        <taxon>Umbelopsidomycetes</taxon>
        <taxon>Umbelopsidales</taxon>
        <taxon>Umbelopsidaceae</taxon>
        <taxon>Umbelopsis</taxon>
    </lineage>
</organism>
<evidence type="ECO:0000313" key="3">
    <source>
        <dbReference type="EMBL" id="KAG2182437.1"/>
    </source>
</evidence>
<dbReference type="InterPro" id="IPR013136">
    <property type="entry name" value="WSTF_Acf1_Cbp146"/>
</dbReference>
<accession>A0A8H7UI03</accession>
<dbReference type="Pfam" id="PF10537">
    <property type="entry name" value="WAC_Acf1_DNA_bd"/>
    <property type="match status" value="1"/>
</dbReference>
<evidence type="ECO:0000259" key="2">
    <source>
        <dbReference type="PROSITE" id="PS51136"/>
    </source>
</evidence>
<feature type="domain" description="WAC" evidence="2">
    <location>
        <begin position="1"/>
        <end position="84"/>
    </location>
</feature>
<keyword evidence="1" id="KW-0539">Nucleus</keyword>
<evidence type="ECO:0000313" key="4">
    <source>
        <dbReference type="Proteomes" id="UP000654370"/>
    </source>
</evidence>
<dbReference type="OrthoDB" id="332390at2759"/>
<evidence type="ECO:0000256" key="1">
    <source>
        <dbReference type="PROSITE-ProRule" id="PRU00475"/>
    </source>
</evidence>
<dbReference type="GO" id="GO:0031509">
    <property type="term" value="P:subtelomeric heterochromatin formation"/>
    <property type="evidence" value="ECO:0007669"/>
    <property type="project" value="TreeGrafter"/>
</dbReference>
<comment type="subcellular location">
    <subcellularLocation>
        <location evidence="1">Nucleus</location>
    </subcellularLocation>
</comment>
<feature type="non-terminal residue" evidence="3">
    <location>
        <position position="1"/>
    </location>
</feature>
<dbReference type="PANTHER" id="PTHR32075:SF6">
    <property type="entry name" value="ISWI CHROMATIN-REMODELING COMPLEX SUBUNIT YPL216W-RELATED"/>
    <property type="match status" value="1"/>
</dbReference>
<dbReference type="PROSITE" id="PS51136">
    <property type="entry name" value="WAC"/>
    <property type="match status" value="1"/>
</dbReference>
<dbReference type="Proteomes" id="UP000654370">
    <property type="component" value="Unassembled WGS sequence"/>
</dbReference>
<dbReference type="AlphaFoldDB" id="A0A8H7UI03"/>